<organism evidence="2 3">
    <name type="scientific">Hermanssonia centrifuga</name>
    <dbReference type="NCBI Taxonomy" id="98765"/>
    <lineage>
        <taxon>Eukaryota</taxon>
        <taxon>Fungi</taxon>
        <taxon>Dikarya</taxon>
        <taxon>Basidiomycota</taxon>
        <taxon>Agaricomycotina</taxon>
        <taxon>Agaricomycetes</taxon>
        <taxon>Polyporales</taxon>
        <taxon>Meruliaceae</taxon>
        <taxon>Hermanssonia</taxon>
    </lineage>
</organism>
<reference evidence="2 3" key="1">
    <citation type="submission" date="2019-02" db="EMBL/GenBank/DDBJ databases">
        <title>Genome sequencing of the rare red list fungi Phlebia centrifuga.</title>
        <authorList>
            <person name="Buettner E."/>
            <person name="Kellner H."/>
        </authorList>
    </citation>
    <scope>NUCLEOTIDE SEQUENCE [LARGE SCALE GENOMIC DNA]</scope>
    <source>
        <strain evidence="2 3">DSM 108282</strain>
    </source>
</reference>
<feature type="domain" description="Tryptophan synthase beta chain-like PALP" evidence="1">
    <location>
        <begin position="1"/>
        <end position="212"/>
    </location>
</feature>
<dbReference type="Pfam" id="PF00291">
    <property type="entry name" value="PALP"/>
    <property type="match status" value="1"/>
</dbReference>
<evidence type="ECO:0000259" key="1">
    <source>
        <dbReference type="Pfam" id="PF00291"/>
    </source>
</evidence>
<sequence length="222" mass="23711">MPDDVAEEKVKALLALGAHVERVRPASIVDKKQFVNLARERAAHFAQDDIASTSAVLPTSSSSLVVSTTAADVIAPDHGVITVQDEQDLRTKPRGFFADQFENKSNYDAHFDGTGPEIWRQTGGAVKAFVSGAGTGGTVAGTGQFLRSMNEDVKVVLSDPEGSGLFNKIKFGVMFDPKEAEGTKRRHQVDTVVEGMYVPSASPLDRISGVLMRVHGAVASID</sequence>
<evidence type="ECO:0000313" key="3">
    <source>
        <dbReference type="Proteomes" id="UP000309038"/>
    </source>
</evidence>
<dbReference type="InterPro" id="IPR036052">
    <property type="entry name" value="TrpB-like_PALP_sf"/>
</dbReference>
<accession>A0A4S4KR47</accession>
<keyword evidence="3" id="KW-1185">Reference proteome</keyword>
<dbReference type="EMBL" id="SGPJ01000032">
    <property type="protein sequence ID" value="THH01095.1"/>
    <property type="molecule type" value="Genomic_DNA"/>
</dbReference>
<dbReference type="Gene3D" id="3.40.50.1100">
    <property type="match status" value="3"/>
</dbReference>
<dbReference type="Proteomes" id="UP000309038">
    <property type="component" value="Unassembled WGS sequence"/>
</dbReference>
<comment type="caution">
    <text evidence="2">The sequence shown here is derived from an EMBL/GenBank/DDBJ whole genome shotgun (WGS) entry which is preliminary data.</text>
</comment>
<gene>
    <name evidence="2" type="ORF">EW026_g1548</name>
</gene>
<protein>
    <recommendedName>
        <fullName evidence="1">Tryptophan synthase beta chain-like PALP domain-containing protein</fullName>
    </recommendedName>
</protein>
<proteinExistence type="predicted"/>
<dbReference type="InterPro" id="IPR050214">
    <property type="entry name" value="Cys_Synth/Cystath_Beta-Synth"/>
</dbReference>
<dbReference type="PANTHER" id="PTHR10314">
    <property type="entry name" value="CYSTATHIONINE BETA-SYNTHASE"/>
    <property type="match status" value="1"/>
</dbReference>
<name>A0A4S4KR47_9APHY</name>
<evidence type="ECO:0000313" key="2">
    <source>
        <dbReference type="EMBL" id="THH01095.1"/>
    </source>
</evidence>
<dbReference type="AlphaFoldDB" id="A0A4S4KR47"/>
<dbReference type="InterPro" id="IPR001926">
    <property type="entry name" value="TrpB-like_PALP"/>
</dbReference>
<dbReference type="SUPFAM" id="SSF53686">
    <property type="entry name" value="Tryptophan synthase beta subunit-like PLP-dependent enzymes"/>
    <property type="match status" value="1"/>
</dbReference>